<proteinExistence type="predicted"/>
<feature type="transmembrane region" description="Helical" evidence="1">
    <location>
        <begin position="7"/>
        <end position="33"/>
    </location>
</feature>
<protein>
    <recommendedName>
        <fullName evidence="2">TRAP C4-dicarboxylate transport system permease DctM subunit domain-containing protein</fullName>
    </recommendedName>
</protein>
<dbReference type="InterPro" id="IPR010656">
    <property type="entry name" value="DctM"/>
</dbReference>
<accession>X1N718</accession>
<dbReference type="EMBL" id="BARV01027621">
    <property type="protein sequence ID" value="GAI39388.1"/>
    <property type="molecule type" value="Genomic_DNA"/>
</dbReference>
<sequence>MSPTLVAIIGIVGMLLIMFLRMPVGFAMALAGFVGMSYFLSPQAAFHILATDIWGQFSAYGLSVIPLFIFMGYICFNSGISV</sequence>
<organism evidence="3">
    <name type="scientific">marine sediment metagenome</name>
    <dbReference type="NCBI Taxonomy" id="412755"/>
    <lineage>
        <taxon>unclassified sequences</taxon>
        <taxon>metagenomes</taxon>
        <taxon>ecological metagenomes</taxon>
    </lineage>
</organism>
<gene>
    <name evidence="3" type="ORF">S06H3_44418</name>
</gene>
<keyword evidence="1" id="KW-0812">Transmembrane</keyword>
<name>X1N718_9ZZZZ</name>
<reference evidence="3" key="1">
    <citation type="journal article" date="2014" name="Front. Microbiol.">
        <title>High frequency of phylogenetically diverse reductive dehalogenase-homologous genes in deep subseafloor sedimentary metagenomes.</title>
        <authorList>
            <person name="Kawai M."/>
            <person name="Futagami T."/>
            <person name="Toyoda A."/>
            <person name="Takaki Y."/>
            <person name="Nishi S."/>
            <person name="Hori S."/>
            <person name="Arai W."/>
            <person name="Tsubouchi T."/>
            <person name="Morono Y."/>
            <person name="Uchiyama I."/>
            <person name="Ito T."/>
            <person name="Fujiyama A."/>
            <person name="Inagaki F."/>
            <person name="Takami H."/>
        </authorList>
    </citation>
    <scope>NUCLEOTIDE SEQUENCE</scope>
    <source>
        <strain evidence="3">Expedition CK06-06</strain>
    </source>
</reference>
<dbReference type="AlphaFoldDB" id="X1N718"/>
<dbReference type="Pfam" id="PF06808">
    <property type="entry name" value="DctM"/>
    <property type="match status" value="1"/>
</dbReference>
<feature type="domain" description="TRAP C4-dicarboxylate transport system permease DctM subunit" evidence="2">
    <location>
        <begin position="11"/>
        <end position="81"/>
    </location>
</feature>
<keyword evidence="1" id="KW-1133">Transmembrane helix</keyword>
<comment type="caution">
    <text evidence="3">The sequence shown here is derived from an EMBL/GenBank/DDBJ whole genome shotgun (WGS) entry which is preliminary data.</text>
</comment>
<feature type="transmembrane region" description="Helical" evidence="1">
    <location>
        <begin position="53"/>
        <end position="76"/>
    </location>
</feature>
<evidence type="ECO:0000313" key="3">
    <source>
        <dbReference type="EMBL" id="GAI39388.1"/>
    </source>
</evidence>
<keyword evidence="1" id="KW-0472">Membrane</keyword>
<evidence type="ECO:0000259" key="2">
    <source>
        <dbReference type="Pfam" id="PF06808"/>
    </source>
</evidence>
<feature type="non-terminal residue" evidence="3">
    <location>
        <position position="82"/>
    </location>
</feature>
<evidence type="ECO:0000256" key="1">
    <source>
        <dbReference type="SAM" id="Phobius"/>
    </source>
</evidence>